<keyword evidence="3" id="KW-1185">Reference proteome</keyword>
<name>A0A1P8KBY8_9BURK</name>
<accession>A0A1P8KBY8</accession>
<evidence type="ECO:0000313" key="2">
    <source>
        <dbReference type="EMBL" id="APW43509.1"/>
    </source>
</evidence>
<dbReference type="STRING" id="1484693.RS694_13860"/>
<dbReference type="EMBL" id="CP019239">
    <property type="protein sequence ID" value="APW43509.1"/>
    <property type="molecule type" value="Genomic_DNA"/>
</dbReference>
<organism evidence="2 3">
    <name type="scientific">Rhodoferax saidenbachensis</name>
    <dbReference type="NCBI Taxonomy" id="1484693"/>
    <lineage>
        <taxon>Bacteria</taxon>
        <taxon>Pseudomonadati</taxon>
        <taxon>Pseudomonadota</taxon>
        <taxon>Betaproteobacteria</taxon>
        <taxon>Burkholderiales</taxon>
        <taxon>Comamonadaceae</taxon>
        <taxon>Rhodoferax</taxon>
    </lineage>
</organism>
<feature type="region of interest" description="Disordered" evidence="1">
    <location>
        <begin position="27"/>
        <end position="77"/>
    </location>
</feature>
<protein>
    <submittedName>
        <fullName evidence="2">Uncharacterized protein</fullName>
    </submittedName>
</protein>
<feature type="compositionally biased region" description="Low complexity" evidence="1">
    <location>
        <begin position="62"/>
        <end position="77"/>
    </location>
</feature>
<proteinExistence type="predicted"/>
<dbReference type="KEGG" id="rsb:RS694_13860"/>
<feature type="compositionally biased region" description="Basic and acidic residues" evidence="1">
    <location>
        <begin position="27"/>
        <end position="59"/>
    </location>
</feature>
<dbReference type="AlphaFoldDB" id="A0A1P8KBY8"/>
<dbReference type="RefSeq" id="WP_029708579.1">
    <property type="nucleotide sequence ID" value="NZ_CP019239.1"/>
</dbReference>
<reference evidence="2 3" key="1">
    <citation type="submission" date="2017-01" db="EMBL/GenBank/DDBJ databases">
        <authorList>
            <person name="Mah S.A."/>
            <person name="Swanson W.J."/>
            <person name="Moy G.W."/>
            <person name="Vacquier V.D."/>
        </authorList>
    </citation>
    <scope>NUCLEOTIDE SEQUENCE [LARGE SCALE GENOMIC DNA]</scope>
    <source>
        <strain evidence="2 3">DSM 22694</strain>
    </source>
</reference>
<sequence>MVAITATTSASPSLQASLSKVRLEQARREADRAEADAQDLRAQADEAEREARNGRDKVRQLSSSNTATTSASTDRTTYTQQLRAAVVSETPPKVQNFMERMYKATSDKFTADGNPLKTNADENTVVNSQGQATGRILNVRA</sequence>
<evidence type="ECO:0000256" key="1">
    <source>
        <dbReference type="SAM" id="MobiDB-lite"/>
    </source>
</evidence>
<dbReference type="Proteomes" id="UP000186110">
    <property type="component" value="Chromosome"/>
</dbReference>
<evidence type="ECO:0000313" key="3">
    <source>
        <dbReference type="Proteomes" id="UP000186110"/>
    </source>
</evidence>
<gene>
    <name evidence="2" type="ORF">RS694_13860</name>
</gene>